<evidence type="ECO:0000313" key="3">
    <source>
        <dbReference type="EMBL" id="TGO44208.1"/>
    </source>
</evidence>
<accession>A0A4Z1H599</accession>
<keyword evidence="2" id="KW-0812">Transmembrane</keyword>
<keyword evidence="2" id="KW-0472">Membrane</keyword>
<dbReference type="EMBL" id="PQXN01000569">
    <property type="protein sequence ID" value="TGO44208.1"/>
    <property type="molecule type" value="Genomic_DNA"/>
</dbReference>
<sequence>MSYEIFLVTVATIFTVLAALFSAPFAFDRMGWRFPGAPPLPPPPPPPPPAPRLPFAEGSPEMLELAQLRADARVIRRLLEVIGLGTIVQAQIGQRFLCPNSSMSSRDFLSTITNFSYN</sequence>
<dbReference type="OrthoDB" id="3555790at2759"/>
<proteinExistence type="predicted"/>
<evidence type="ECO:0000256" key="1">
    <source>
        <dbReference type="SAM" id="MobiDB-lite"/>
    </source>
</evidence>
<reference evidence="3 4" key="1">
    <citation type="submission" date="2017-12" db="EMBL/GenBank/DDBJ databases">
        <title>Comparative genomics of Botrytis spp.</title>
        <authorList>
            <person name="Valero-Jimenez C.A."/>
            <person name="Tapia P."/>
            <person name="Veloso J."/>
            <person name="Silva-Moreno E."/>
            <person name="Staats M."/>
            <person name="Valdes J.H."/>
            <person name="Van Kan J.A.L."/>
        </authorList>
    </citation>
    <scope>NUCLEOTIDE SEQUENCE [LARGE SCALE GENOMIC DNA]</scope>
    <source>
        <strain evidence="3 4">MUCL11595</strain>
    </source>
</reference>
<organism evidence="3 4">
    <name type="scientific">Botryotinia convoluta</name>
    <dbReference type="NCBI Taxonomy" id="54673"/>
    <lineage>
        <taxon>Eukaryota</taxon>
        <taxon>Fungi</taxon>
        <taxon>Dikarya</taxon>
        <taxon>Ascomycota</taxon>
        <taxon>Pezizomycotina</taxon>
        <taxon>Leotiomycetes</taxon>
        <taxon>Helotiales</taxon>
        <taxon>Sclerotiniaceae</taxon>
        <taxon>Botryotinia</taxon>
    </lineage>
</organism>
<name>A0A4Z1H599_9HELO</name>
<dbReference type="AlphaFoldDB" id="A0A4Z1H599"/>
<evidence type="ECO:0000256" key="2">
    <source>
        <dbReference type="SAM" id="Phobius"/>
    </source>
</evidence>
<evidence type="ECO:0000313" key="4">
    <source>
        <dbReference type="Proteomes" id="UP000297527"/>
    </source>
</evidence>
<keyword evidence="2" id="KW-1133">Transmembrane helix</keyword>
<feature type="region of interest" description="Disordered" evidence="1">
    <location>
        <begin position="36"/>
        <end position="56"/>
    </location>
</feature>
<feature type="transmembrane region" description="Helical" evidence="2">
    <location>
        <begin position="6"/>
        <end position="27"/>
    </location>
</feature>
<feature type="compositionally biased region" description="Pro residues" evidence="1">
    <location>
        <begin position="36"/>
        <end position="52"/>
    </location>
</feature>
<comment type="caution">
    <text evidence="3">The sequence shown here is derived from an EMBL/GenBank/DDBJ whole genome shotgun (WGS) entry which is preliminary data.</text>
</comment>
<gene>
    <name evidence="3" type="ORF">BCON_0571g00010</name>
</gene>
<keyword evidence="4" id="KW-1185">Reference proteome</keyword>
<dbReference type="Proteomes" id="UP000297527">
    <property type="component" value="Unassembled WGS sequence"/>
</dbReference>
<protein>
    <submittedName>
        <fullName evidence="3">Uncharacterized protein</fullName>
    </submittedName>
</protein>